<keyword evidence="13" id="KW-1185">Reference proteome</keyword>
<dbReference type="Proteomes" id="UP000472263">
    <property type="component" value="Chromosome 17"/>
</dbReference>
<dbReference type="PROSITE" id="PS01188">
    <property type="entry name" value="ELO"/>
    <property type="match status" value="1"/>
</dbReference>
<dbReference type="InParanoid" id="A0A667WRG0"/>
<dbReference type="UniPathway" id="UPA00094"/>
<evidence type="ECO:0000256" key="3">
    <source>
        <dbReference type="ARBA" id="ARBA00022679"/>
    </source>
</evidence>
<evidence type="ECO:0000256" key="9">
    <source>
        <dbReference type="ARBA" id="ARBA00023160"/>
    </source>
</evidence>
<feature type="transmembrane region" description="Helical" evidence="10 11">
    <location>
        <begin position="212"/>
        <end position="232"/>
    </location>
</feature>
<comment type="function">
    <text evidence="10">Catalyzes the first and rate-limiting reaction of the four reactions that constitute the long-chain fatty acids elongation cycle. This endoplasmic reticulum-bound enzymatic process allows the addition of 2 carbons to the chain of long- and very long-chain fatty acids (VLCFAs) per cycle. Condensing enzyme that exhibits activity toward saturated C18 to C26 acyl-CoA substrates, with the highest activity towards C22:0 acyl-CoA. May participate to the production of both saturated and monounsaturated VLCFAs of different chain lengths that are involved in multiple biological processes as precursors of membrane lipids and lipid mediators.</text>
</comment>
<dbReference type="FunCoup" id="A0A667WRG0">
    <property type="interactions" value="182"/>
</dbReference>
<dbReference type="PANTHER" id="PTHR11157:SF120">
    <property type="entry name" value="ELONGATION OF VERY LONG CHAIN FATTY ACIDS PROTEIN 1"/>
    <property type="match status" value="1"/>
</dbReference>
<dbReference type="HAMAP" id="MF_03201">
    <property type="entry name" value="VLCF_elongase_1"/>
    <property type="match status" value="1"/>
</dbReference>
<keyword evidence="10" id="KW-0256">Endoplasmic reticulum</keyword>
<dbReference type="InterPro" id="IPR030457">
    <property type="entry name" value="ELO_CS"/>
</dbReference>
<keyword evidence="2 10" id="KW-0444">Lipid biosynthesis</keyword>
<gene>
    <name evidence="10 12" type="primary">ELOVL1</name>
    <name evidence="12" type="synonym">elovl1a</name>
</gene>
<evidence type="ECO:0000256" key="5">
    <source>
        <dbReference type="ARBA" id="ARBA00022832"/>
    </source>
</evidence>
<feature type="transmembrane region" description="Helical" evidence="10 11">
    <location>
        <begin position="148"/>
        <end position="166"/>
    </location>
</feature>
<dbReference type="GO" id="GO:0030148">
    <property type="term" value="P:sphingolipid biosynthetic process"/>
    <property type="evidence" value="ECO:0007669"/>
    <property type="project" value="TreeGrafter"/>
</dbReference>
<dbReference type="AlphaFoldDB" id="A0A667WRG0"/>
<sequence length="320" mass="37664">QRKAVTMLRNIVSNILEFHNYLLQRTDARVKDYPLMQSPVEMTTILLTYVVFSVYVGPRLMANRKPFHLNTAMVVYNLSMVVLNAYIVYEFMMSGWATTFTWRCDLCDTSSSPQALRMIRVAWLFYFSKYIELLDTVFFVLRKKQSQITFLHVFHHSFMPWTWWWGITLTPAGGMGSFHAMVNATVHVIMYFYYGLSAAGPRFHKYLWWKKYMTAIQLTQFILVSVHISQYYFMEKCDYQVPLWIHLIWIYGTFFFLLFSHFWVQAYIKGNRPPVTVDKPKQNGFISDDITVVTNGKHLENGVAHHYSNGKILPGKVKEV</sequence>
<dbReference type="GO" id="GO:0005789">
    <property type="term" value="C:endoplasmic reticulum membrane"/>
    <property type="evidence" value="ECO:0007669"/>
    <property type="project" value="UniProtKB-SubCell"/>
</dbReference>
<dbReference type="InterPro" id="IPR033681">
    <property type="entry name" value="ELOVL1"/>
</dbReference>
<dbReference type="GO" id="GO:0019367">
    <property type="term" value="P:fatty acid elongation, saturated fatty acid"/>
    <property type="evidence" value="ECO:0007669"/>
    <property type="project" value="UniProtKB-UniRule"/>
</dbReference>
<dbReference type="GO" id="GO:0034625">
    <property type="term" value="P:fatty acid elongation, monounsaturated fatty acid"/>
    <property type="evidence" value="ECO:0007669"/>
    <property type="project" value="UniProtKB-UniRule"/>
</dbReference>
<evidence type="ECO:0000256" key="2">
    <source>
        <dbReference type="ARBA" id="ARBA00022516"/>
    </source>
</evidence>
<dbReference type="Ensembl" id="ENSMMDT00005004989.1">
    <property type="protein sequence ID" value="ENSMMDP00005004852.1"/>
    <property type="gene ID" value="ENSMMDG00005002679.1"/>
</dbReference>
<dbReference type="GO" id="GO:0009922">
    <property type="term" value="F:fatty acid elongase activity"/>
    <property type="evidence" value="ECO:0007669"/>
    <property type="project" value="UniProtKB-UniRule"/>
</dbReference>
<dbReference type="GO" id="GO:0035338">
    <property type="term" value="P:long-chain fatty-acyl-CoA biosynthetic process"/>
    <property type="evidence" value="ECO:0007669"/>
    <property type="project" value="UniProtKB-UniRule"/>
</dbReference>
<dbReference type="GO" id="GO:0048794">
    <property type="term" value="P:swim bladder development"/>
    <property type="evidence" value="ECO:0007669"/>
    <property type="project" value="Ensembl"/>
</dbReference>
<evidence type="ECO:0000313" key="12">
    <source>
        <dbReference type="Ensembl" id="ENSMMDP00005004852.1"/>
    </source>
</evidence>
<dbReference type="EC" id="2.3.1.199" evidence="10"/>
<name>A0A667WRG0_9TELE</name>
<evidence type="ECO:0000256" key="11">
    <source>
        <dbReference type="RuleBase" id="RU361115"/>
    </source>
</evidence>
<keyword evidence="3 10" id="KW-0808">Transferase</keyword>
<dbReference type="GO" id="GO:0006636">
    <property type="term" value="P:unsaturated fatty acid biosynthetic process"/>
    <property type="evidence" value="ECO:0007669"/>
    <property type="project" value="UniProtKB-UniRule"/>
</dbReference>
<dbReference type="InterPro" id="IPR002076">
    <property type="entry name" value="ELO_fam"/>
</dbReference>
<dbReference type="GO" id="GO:0034626">
    <property type="term" value="P:fatty acid elongation, polyunsaturated fatty acid"/>
    <property type="evidence" value="ECO:0007669"/>
    <property type="project" value="TreeGrafter"/>
</dbReference>
<keyword evidence="9 10" id="KW-0275">Fatty acid biosynthesis</keyword>
<comment type="domain">
    <text evidence="10">The C-terminal di-lysine motif may confer endoplasmic reticulum localization.</text>
</comment>
<evidence type="ECO:0000256" key="7">
    <source>
        <dbReference type="ARBA" id="ARBA00023098"/>
    </source>
</evidence>
<evidence type="ECO:0000256" key="6">
    <source>
        <dbReference type="ARBA" id="ARBA00022989"/>
    </source>
</evidence>
<evidence type="ECO:0000256" key="8">
    <source>
        <dbReference type="ARBA" id="ARBA00023136"/>
    </source>
</evidence>
<reference evidence="12" key="1">
    <citation type="submission" date="2019-06" db="EMBL/GenBank/DDBJ databases">
        <authorList>
            <consortium name="Wellcome Sanger Institute Data Sharing"/>
        </authorList>
    </citation>
    <scope>NUCLEOTIDE SEQUENCE [LARGE SCALE GENOMIC DNA]</scope>
</reference>
<organism evidence="12 13">
    <name type="scientific">Myripristis murdjan</name>
    <name type="common">pinecone soldierfish</name>
    <dbReference type="NCBI Taxonomy" id="586833"/>
    <lineage>
        <taxon>Eukaryota</taxon>
        <taxon>Metazoa</taxon>
        <taxon>Chordata</taxon>
        <taxon>Craniata</taxon>
        <taxon>Vertebrata</taxon>
        <taxon>Euteleostomi</taxon>
        <taxon>Actinopterygii</taxon>
        <taxon>Neopterygii</taxon>
        <taxon>Teleostei</taxon>
        <taxon>Neoteleostei</taxon>
        <taxon>Acanthomorphata</taxon>
        <taxon>Holocentriformes</taxon>
        <taxon>Holocentridae</taxon>
        <taxon>Myripristis</taxon>
    </lineage>
</organism>
<comment type="subcellular location">
    <subcellularLocation>
        <location evidence="10">Endoplasmic reticulum membrane</location>
        <topology evidence="10">Multi-pass membrane protein</topology>
    </subcellularLocation>
    <subcellularLocation>
        <location evidence="1">Membrane</location>
        <topology evidence="1">Multi-pass membrane protein</topology>
    </subcellularLocation>
</comment>
<evidence type="ECO:0000256" key="1">
    <source>
        <dbReference type="ARBA" id="ARBA00004141"/>
    </source>
</evidence>
<accession>A0A667WRG0</accession>
<comment type="caution">
    <text evidence="10">Lacks conserved residue(s) required for the propagation of feature annotation.</text>
</comment>
<dbReference type="GO" id="GO:0042761">
    <property type="term" value="P:very long-chain fatty acid biosynthetic process"/>
    <property type="evidence" value="ECO:0007669"/>
    <property type="project" value="UniProtKB-UniRule"/>
</dbReference>
<evidence type="ECO:0000256" key="10">
    <source>
        <dbReference type="HAMAP-Rule" id="MF_03201"/>
    </source>
</evidence>
<reference evidence="12" key="2">
    <citation type="submission" date="2025-08" db="UniProtKB">
        <authorList>
            <consortium name="Ensembl"/>
        </authorList>
    </citation>
    <scope>IDENTIFICATION</scope>
</reference>
<dbReference type="PANTHER" id="PTHR11157">
    <property type="entry name" value="FATTY ACID ACYL TRANSFERASE-RELATED"/>
    <property type="match status" value="1"/>
</dbReference>
<keyword evidence="7 10" id="KW-0443">Lipid metabolism</keyword>
<feature type="transmembrane region" description="Helical" evidence="10 11">
    <location>
        <begin position="69"/>
        <end position="89"/>
    </location>
</feature>
<comment type="similarity">
    <text evidence="10">Belongs to the ELO family. ELOVL1 subfamily.</text>
</comment>
<evidence type="ECO:0000256" key="4">
    <source>
        <dbReference type="ARBA" id="ARBA00022692"/>
    </source>
</evidence>
<protein>
    <recommendedName>
        <fullName evidence="10">Elongation of very long chain fatty acids protein 1</fullName>
        <ecNumber evidence="10">2.3.1.199</ecNumber>
    </recommendedName>
    <alternativeName>
        <fullName evidence="10">3-keto acyl-CoA synthase ELOVL1</fullName>
    </alternativeName>
    <alternativeName>
        <fullName evidence="10">ELOVL fatty acid elongase 1</fullName>
        <shortName evidence="10">ELOVL FA elongase 1</shortName>
    </alternativeName>
    <alternativeName>
        <fullName evidence="10">Very long chain 3-ketoacyl-CoA synthase 1</fullName>
    </alternativeName>
    <alternativeName>
        <fullName evidence="10">Very long chain 3-oxoacyl-CoA synthase 1</fullName>
    </alternativeName>
</protein>
<keyword evidence="4 10" id="KW-0812">Transmembrane</keyword>
<dbReference type="GeneTree" id="ENSGT01050000244838"/>
<dbReference type="Pfam" id="PF01151">
    <property type="entry name" value="ELO"/>
    <property type="match status" value="1"/>
</dbReference>
<evidence type="ECO:0000313" key="13">
    <source>
        <dbReference type="Proteomes" id="UP000472263"/>
    </source>
</evidence>
<feature type="transmembrane region" description="Helical" evidence="10 11">
    <location>
        <begin position="121"/>
        <end position="141"/>
    </location>
</feature>
<comment type="pathway">
    <text evidence="10">Lipid metabolism; fatty acid biosynthesis.</text>
</comment>
<feature type="transmembrane region" description="Helical" evidence="10 11">
    <location>
        <begin position="244"/>
        <end position="264"/>
    </location>
</feature>
<keyword evidence="5 10" id="KW-0276">Fatty acid metabolism</keyword>
<reference evidence="12" key="3">
    <citation type="submission" date="2025-09" db="UniProtKB">
        <authorList>
            <consortium name="Ensembl"/>
        </authorList>
    </citation>
    <scope>IDENTIFICATION</scope>
</reference>
<proteinExistence type="inferred from homology"/>
<keyword evidence="6 10" id="KW-1133">Transmembrane helix</keyword>
<comment type="catalytic activity">
    <reaction evidence="10 11">
        <text>a very-long-chain acyl-CoA + malonyl-CoA + H(+) = a very-long-chain 3-oxoacyl-CoA + CO2 + CoA</text>
        <dbReference type="Rhea" id="RHEA:32727"/>
        <dbReference type="ChEBI" id="CHEBI:15378"/>
        <dbReference type="ChEBI" id="CHEBI:16526"/>
        <dbReference type="ChEBI" id="CHEBI:57287"/>
        <dbReference type="ChEBI" id="CHEBI:57384"/>
        <dbReference type="ChEBI" id="CHEBI:90725"/>
        <dbReference type="ChEBI" id="CHEBI:90736"/>
        <dbReference type="EC" id="2.3.1.199"/>
    </reaction>
</comment>
<feature type="short sequence motif" description="Di-lysine motif" evidence="10">
    <location>
        <begin position="316"/>
        <end position="320"/>
    </location>
</feature>
<keyword evidence="8 10" id="KW-0472">Membrane</keyword>
<feature type="transmembrane region" description="Helical" evidence="10 11">
    <location>
        <begin position="178"/>
        <end position="200"/>
    </location>
</feature>